<feature type="domain" description="Glycosyl transferase family 51" evidence="19">
    <location>
        <begin position="79"/>
        <end position="248"/>
    </location>
</feature>
<dbReference type="GO" id="GO:0009252">
    <property type="term" value="P:peptidoglycan biosynthetic process"/>
    <property type="evidence" value="ECO:0007669"/>
    <property type="project" value="UniProtKB-KW"/>
</dbReference>
<feature type="domain" description="Penicillin-binding protein transpeptidase" evidence="18">
    <location>
        <begin position="338"/>
        <end position="620"/>
    </location>
</feature>
<evidence type="ECO:0000256" key="5">
    <source>
        <dbReference type="ARBA" id="ARBA00022645"/>
    </source>
</evidence>
<evidence type="ECO:0000256" key="6">
    <source>
        <dbReference type="ARBA" id="ARBA00022670"/>
    </source>
</evidence>
<dbReference type="InterPro" id="IPR013783">
    <property type="entry name" value="Ig-like_fold"/>
</dbReference>
<dbReference type="GO" id="GO:0008360">
    <property type="term" value="P:regulation of cell shape"/>
    <property type="evidence" value="ECO:0007669"/>
    <property type="project" value="UniProtKB-KW"/>
</dbReference>
<comment type="similarity">
    <text evidence="3">In the N-terminal section; belongs to the glycosyltransferase 51 family.</text>
</comment>
<keyword evidence="6" id="KW-0645">Protease</keyword>
<comment type="catalytic activity">
    <reaction evidence="15">
        <text>Preferential cleavage: (Ac)2-L-Lys-D-Ala-|-D-Ala. Also transpeptidation of peptidyl-alanyl moieties that are N-acyl substituents of D-alanine.</text>
        <dbReference type="EC" id="3.4.16.4"/>
    </reaction>
</comment>
<evidence type="ECO:0000313" key="21">
    <source>
        <dbReference type="Proteomes" id="UP000228767"/>
    </source>
</evidence>
<dbReference type="Proteomes" id="UP000228767">
    <property type="component" value="Unassembled WGS sequence"/>
</dbReference>
<keyword evidence="10" id="KW-0133">Cell shape</keyword>
<dbReference type="Gene3D" id="3.40.710.10">
    <property type="entry name" value="DD-peptidase/beta-lactamase superfamily"/>
    <property type="match status" value="1"/>
</dbReference>
<keyword evidence="14" id="KW-0961">Cell wall biogenesis/degradation</keyword>
<evidence type="ECO:0000256" key="2">
    <source>
        <dbReference type="ARBA" id="ARBA00007090"/>
    </source>
</evidence>
<dbReference type="GO" id="GO:0009002">
    <property type="term" value="F:serine-type D-Ala-D-Ala carboxypeptidase activity"/>
    <property type="evidence" value="ECO:0007669"/>
    <property type="project" value="UniProtKB-EC"/>
</dbReference>
<comment type="catalytic activity">
    <reaction evidence="16">
        <text>[GlcNAc-(1-&gt;4)-Mur2Ac(oyl-L-Ala-gamma-D-Glu-L-Lys-D-Ala-D-Ala)](n)-di-trans,octa-cis-undecaprenyl diphosphate + beta-D-GlcNAc-(1-&gt;4)-Mur2Ac(oyl-L-Ala-gamma-D-Glu-L-Lys-D-Ala-D-Ala)-di-trans,octa-cis-undecaprenyl diphosphate = [GlcNAc-(1-&gt;4)-Mur2Ac(oyl-L-Ala-gamma-D-Glu-L-Lys-D-Ala-D-Ala)](n+1)-di-trans,octa-cis-undecaprenyl diphosphate + di-trans,octa-cis-undecaprenyl diphosphate + H(+)</text>
        <dbReference type="Rhea" id="RHEA:23708"/>
        <dbReference type="Rhea" id="RHEA-COMP:9602"/>
        <dbReference type="Rhea" id="RHEA-COMP:9603"/>
        <dbReference type="ChEBI" id="CHEBI:15378"/>
        <dbReference type="ChEBI" id="CHEBI:58405"/>
        <dbReference type="ChEBI" id="CHEBI:60033"/>
        <dbReference type="ChEBI" id="CHEBI:78435"/>
        <dbReference type="EC" id="2.4.99.28"/>
    </reaction>
</comment>
<evidence type="ECO:0000259" key="19">
    <source>
        <dbReference type="Pfam" id="PF00912"/>
    </source>
</evidence>
<dbReference type="SUPFAM" id="SSF53955">
    <property type="entry name" value="Lysozyme-like"/>
    <property type="match status" value="1"/>
</dbReference>
<dbReference type="FunFam" id="1.10.3810.10:FF:000001">
    <property type="entry name" value="Penicillin-binding protein 1A"/>
    <property type="match status" value="1"/>
</dbReference>
<dbReference type="PANTHER" id="PTHR32282">
    <property type="entry name" value="BINDING PROTEIN TRANSPEPTIDASE, PUTATIVE-RELATED"/>
    <property type="match status" value="1"/>
</dbReference>
<evidence type="ECO:0000256" key="15">
    <source>
        <dbReference type="ARBA" id="ARBA00034000"/>
    </source>
</evidence>
<reference evidence="20 21" key="1">
    <citation type="submission" date="2017-09" db="EMBL/GenBank/DDBJ databases">
        <title>Depth-based differentiation of microbial function through sediment-hosted aquifers and enrichment of novel symbionts in the deep terrestrial subsurface.</title>
        <authorList>
            <person name="Probst A.J."/>
            <person name="Ladd B."/>
            <person name="Jarett J.K."/>
            <person name="Geller-Mcgrath D.E."/>
            <person name="Sieber C.M."/>
            <person name="Emerson J.B."/>
            <person name="Anantharaman K."/>
            <person name="Thomas B.C."/>
            <person name="Malmstrom R."/>
            <person name="Stieglmeier M."/>
            <person name="Klingl A."/>
            <person name="Woyke T."/>
            <person name="Ryan C.M."/>
            <person name="Banfield J.F."/>
        </authorList>
    </citation>
    <scope>NUCLEOTIDE SEQUENCE [LARGE SCALE GENOMIC DNA]</scope>
    <source>
        <strain evidence="20">CG10_big_fil_rev_8_21_14_0_10_51_16</strain>
    </source>
</reference>
<keyword evidence="9" id="KW-0378">Hydrolase</keyword>
<keyword evidence="13" id="KW-0511">Multifunctional enzyme</keyword>
<organism evidence="20 21">
    <name type="scientific">Candidatus Vogelbacteria bacterium CG10_big_fil_rev_8_21_14_0_10_51_16</name>
    <dbReference type="NCBI Taxonomy" id="1975045"/>
    <lineage>
        <taxon>Bacteria</taxon>
        <taxon>Candidatus Vogeliibacteriota</taxon>
    </lineage>
</organism>
<dbReference type="GO" id="GO:0006508">
    <property type="term" value="P:proteolysis"/>
    <property type="evidence" value="ECO:0007669"/>
    <property type="project" value="UniProtKB-KW"/>
</dbReference>
<dbReference type="Gene3D" id="2.60.40.10">
    <property type="entry name" value="Immunoglobulins"/>
    <property type="match status" value="1"/>
</dbReference>
<dbReference type="NCBIfam" id="TIGR02074">
    <property type="entry name" value="PBP_1a_fam"/>
    <property type="match status" value="1"/>
</dbReference>
<dbReference type="InterPro" id="IPR012338">
    <property type="entry name" value="Beta-lactam/transpept-like"/>
</dbReference>
<dbReference type="InterPro" id="IPR001264">
    <property type="entry name" value="Glyco_trans_51"/>
</dbReference>
<keyword evidence="17" id="KW-0812">Transmembrane</keyword>
<evidence type="ECO:0000256" key="10">
    <source>
        <dbReference type="ARBA" id="ARBA00022960"/>
    </source>
</evidence>
<keyword evidence="7" id="KW-0328">Glycosyltransferase</keyword>
<dbReference type="Pfam" id="PF00912">
    <property type="entry name" value="Transgly"/>
    <property type="match status" value="1"/>
</dbReference>
<feature type="transmembrane region" description="Helical" evidence="17">
    <location>
        <begin position="21"/>
        <end position="44"/>
    </location>
</feature>
<proteinExistence type="inferred from homology"/>
<evidence type="ECO:0000256" key="14">
    <source>
        <dbReference type="ARBA" id="ARBA00023316"/>
    </source>
</evidence>
<keyword evidence="12 17" id="KW-0472">Membrane</keyword>
<evidence type="ECO:0000256" key="3">
    <source>
        <dbReference type="ARBA" id="ARBA00007739"/>
    </source>
</evidence>
<evidence type="ECO:0000256" key="16">
    <source>
        <dbReference type="ARBA" id="ARBA00049902"/>
    </source>
</evidence>
<dbReference type="GO" id="GO:0008955">
    <property type="term" value="F:peptidoglycan glycosyltransferase activity"/>
    <property type="evidence" value="ECO:0007669"/>
    <property type="project" value="UniProtKB-EC"/>
</dbReference>
<keyword evidence="5" id="KW-0121">Carboxypeptidase</keyword>
<evidence type="ECO:0000256" key="12">
    <source>
        <dbReference type="ARBA" id="ARBA00023136"/>
    </source>
</evidence>
<evidence type="ECO:0000256" key="4">
    <source>
        <dbReference type="ARBA" id="ARBA00022475"/>
    </source>
</evidence>
<dbReference type="PANTHER" id="PTHR32282:SF11">
    <property type="entry name" value="PENICILLIN-BINDING PROTEIN 1B"/>
    <property type="match status" value="1"/>
</dbReference>
<comment type="similarity">
    <text evidence="2">In the C-terminal section; belongs to the transpeptidase family.</text>
</comment>
<gene>
    <name evidence="20" type="ORF">COV10_03930</name>
</gene>
<keyword evidence="8" id="KW-0808">Transferase</keyword>
<evidence type="ECO:0000256" key="11">
    <source>
        <dbReference type="ARBA" id="ARBA00022984"/>
    </source>
</evidence>
<dbReference type="AlphaFoldDB" id="A0A2H0RF21"/>
<accession>A0A2H0RF21</accession>
<dbReference type="GO" id="GO:0005886">
    <property type="term" value="C:plasma membrane"/>
    <property type="evidence" value="ECO:0007669"/>
    <property type="project" value="UniProtKB-SubCell"/>
</dbReference>
<evidence type="ECO:0000256" key="17">
    <source>
        <dbReference type="SAM" id="Phobius"/>
    </source>
</evidence>
<comment type="subcellular location">
    <subcellularLocation>
        <location evidence="1">Cell membrane</location>
    </subcellularLocation>
</comment>
<dbReference type="InterPro" id="IPR050396">
    <property type="entry name" value="Glycosyltr_51/Transpeptidase"/>
</dbReference>
<dbReference type="InterPro" id="IPR023346">
    <property type="entry name" value="Lysozyme-like_dom_sf"/>
</dbReference>
<dbReference type="SUPFAM" id="SSF56601">
    <property type="entry name" value="beta-lactamase/transpeptidase-like"/>
    <property type="match status" value="1"/>
</dbReference>
<dbReference type="Pfam" id="PF00905">
    <property type="entry name" value="Transpeptidase"/>
    <property type="match status" value="1"/>
</dbReference>
<evidence type="ECO:0000313" key="20">
    <source>
        <dbReference type="EMBL" id="PIR44624.1"/>
    </source>
</evidence>
<evidence type="ECO:0000256" key="1">
    <source>
        <dbReference type="ARBA" id="ARBA00004236"/>
    </source>
</evidence>
<dbReference type="InterPro" id="IPR001460">
    <property type="entry name" value="PCN-bd_Tpept"/>
</dbReference>
<evidence type="ECO:0000256" key="9">
    <source>
        <dbReference type="ARBA" id="ARBA00022801"/>
    </source>
</evidence>
<dbReference type="GO" id="GO:0030288">
    <property type="term" value="C:outer membrane-bounded periplasmic space"/>
    <property type="evidence" value="ECO:0007669"/>
    <property type="project" value="TreeGrafter"/>
</dbReference>
<evidence type="ECO:0000259" key="18">
    <source>
        <dbReference type="Pfam" id="PF00905"/>
    </source>
</evidence>
<sequence length="843" mass="93225">MRKHLFKNVLKKIWRSILRSSTKLIIIGLALCLFIAGAAFIWVASLPIPDFSGFEDRLITQSTKIYDRTGEILLFDAHKDIRRTVVSGNDISRNIKNAAVAIEDSGFYQHSGIEPLSIARAMLANFQTGRFSQGGSTITQQVIKNSLLTQEKRFSRKIKEIILAIKMERTLTKDEILTIYLNESPYGGNLYGIEEASRAFFGKSAISLTLAESAYLAALPNAPTYFSPYGNNRDALEDRKNLVLSRMQELGFITPDDRAAALSEEVSFAPLDNRSIKAPHFVMYVKGQLEQRYGKDIVENGGLKVITTLDWGIQQQAEATAREFAPEIEEKFNAKNVGIVATDPKSGHVLAMVGSRDYFDQEHEGNFNVTLAHRQPGSTFKPFVYATAFMKGYTPDTVVFDLATEFNANCPPASLPPSSSTCYRPQNYDGLYRGPMKLRDALAQSVNIPAVKMLYLAGVRDSISTARAMGITGLENPDRYGLTLVLGGGEVSPLDLTIAYGVFANDGVRNSETTVIKVEDRFGAIIEEWQATPTRAITAESARQISDILTDNDARAPAFGSNSDLYIEGRDVAVKTGTTNNYRDMWIVGYTPDIALTVWAGNNDNTPMEKKVAGFVVAPIWRSTLNRILPLLPQRTFLEPDPIPEDIHPILRGVWQGGEEYVINKATGTLANELTPFELREKRVVPSIHSILHWINKNDPLGPGPRLPNTDSQYFSWETSVRSWASAQGYVDGSPTVIPKEDASANGGDNHPTINVSSPSVNTSYRASERIIISISIQGQYPIQQATYHWNNIYLGASRQAPFSFSFVPEHIGPSSNQNILKIQATDQVGNRSELLLPLTIIP</sequence>
<evidence type="ECO:0000256" key="13">
    <source>
        <dbReference type="ARBA" id="ARBA00023268"/>
    </source>
</evidence>
<dbReference type="Gene3D" id="1.10.3810.10">
    <property type="entry name" value="Biosynthetic peptidoglycan transglycosylase-like"/>
    <property type="match status" value="1"/>
</dbReference>
<protein>
    <submittedName>
        <fullName evidence="20">Penicillin-binding protein</fullName>
    </submittedName>
</protein>
<comment type="caution">
    <text evidence="20">The sequence shown here is derived from an EMBL/GenBank/DDBJ whole genome shotgun (WGS) entry which is preliminary data.</text>
</comment>
<dbReference type="InterPro" id="IPR036950">
    <property type="entry name" value="PBP_transglycosylase"/>
</dbReference>
<keyword evidence="4" id="KW-1003">Cell membrane</keyword>
<keyword evidence="17" id="KW-1133">Transmembrane helix</keyword>
<dbReference type="EMBL" id="PCYI01000025">
    <property type="protein sequence ID" value="PIR44624.1"/>
    <property type="molecule type" value="Genomic_DNA"/>
</dbReference>
<dbReference type="GO" id="GO:0008658">
    <property type="term" value="F:penicillin binding"/>
    <property type="evidence" value="ECO:0007669"/>
    <property type="project" value="InterPro"/>
</dbReference>
<name>A0A2H0RF21_9BACT</name>
<evidence type="ECO:0000256" key="7">
    <source>
        <dbReference type="ARBA" id="ARBA00022676"/>
    </source>
</evidence>
<evidence type="ECO:0000256" key="8">
    <source>
        <dbReference type="ARBA" id="ARBA00022679"/>
    </source>
</evidence>
<keyword evidence="11" id="KW-0573">Peptidoglycan synthesis</keyword>
<dbReference type="GO" id="GO:0071555">
    <property type="term" value="P:cell wall organization"/>
    <property type="evidence" value="ECO:0007669"/>
    <property type="project" value="UniProtKB-KW"/>
</dbReference>